<feature type="transmembrane region" description="Helical" evidence="1">
    <location>
        <begin position="39"/>
        <end position="60"/>
    </location>
</feature>
<keyword evidence="1" id="KW-0472">Membrane</keyword>
<dbReference type="EMBL" id="JAQGEF010000002">
    <property type="protein sequence ID" value="MDA3613691.1"/>
    <property type="molecule type" value="Genomic_DNA"/>
</dbReference>
<feature type="transmembrane region" description="Helical" evidence="1">
    <location>
        <begin position="6"/>
        <end position="27"/>
    </location>
</feature>
<keyword evidence="1" id="KW-0812">Transmembrane</keyword>
<reference evidence="2 3" key="1">
    <citation type="submission" date="2022-12" db="EMBL/GenBank/DDBJ databases">
        <title>Chitinophagaceae gen. sp. nov., a new member of the family Chitinophagaceae, isolated from soil in a chemical factory.</title>
        <authorList>
            <person name="Ke Z."/>
        </authorList>
    </citation>
    <scope>NUCLEOTIDE SEQUENCE [LARGE SCALE GENOMIC DNA]</scope>
    <source>
        <strain evidence="2 3">LY-5</strain>
    </source>
</reference>
<evidence type="ECO:0000313" key="3">
    <source>
        <dbReference type="Proteomes" id="UP001210231"/>
    </source>
</evidence>
<dbReference type="Proteomes" id="UP001210231">
    <property type="component" value="Unassembled WGS sequence"/>
</dbReference>
<accession>A0ABT4UFR9</accession>
<sequence>MTLKFFLVFISSFFASSVIIMVLLKKINANFNNLGGKTWWTNILYSIGGALVSFLSTLFTSNYLNTYMILSAVATLLGMLLVFITHKRFFKQHAHNRSQQSVTEILYTVSVLNFIIIGLVASLYYFTSDKFLFFPMLCSMLFFLVPLLLYHAYLNLIYIPAPVYEYWEYPLLNPITLDDDDDHSPLLVVGFKLKKKESEKESVFRTKAPQDMILGDLLYHFINEYNEVQSETPIQFVDENHQPEKWYFRTERKGLRASRVLNPHQTIKQNKLKEDDIIICDRIYTN</sequence>
<protein>
    <submittedName>
        <fullName evidence="2">TssN family type VI secretion system protein</fullName>
    </submittedName>
</protein>
<feature type="transmembrane region" description="Helical" evidence="1">
    <location>
        <begin position="66"/>
        <end position="84"/>
    </location>
</feature>
<feature type="transmembrane region" description="Helical" evidence="1">
    <location>
        <begin position="105"/>
        <end position="126"/>
    </location>
</feature>
<keyword evidence="3" id="KW-1185">Reference proteome</keyword>
<name>A0ABT4UFR9_9BACT</name>
<evidence type="ECO:0000256" key="1">
    <source>
        <dbReference type="SAM" id="Phobius"/>
    </source>
</evidence>
<feature type="transmembrane region" description="Helical" evidence="1">
    <location>
        <begin position="132"/>
        <end position="150"/>
    </location>
</feature>
<dbReference type="RefSeq" id="WP_407030019.1">
    <property type="nucleotide sequence ID" value="NZ_JAQGEF010000002.1"/>
</dbReference>
<organism evidence="2 3">
    <name type="scientific">Polluticaenibacter yanchengensis</name>
    <dbReference type="NCBI Taxonomy" id="3014562"/>
    <lineage>
        <taxon>Bacteria</taxon>
        <taxon>Pseudomonadati</taxon>
        <taxon>Bacteroidota</taxon>
        <taxon>Chitinophagia</taxon>
        <taxon>Chitinophagales</taxon>
        <taxon>Chitinophagaceae</taxon>
        <taxon>Polluticaenibacter</taxon>
    </lineage>
</organism>
<proteinExistence type="predicted"/>
<comment type="caution">
    <text evidence="2">The sequence shown here is derived from an EMBL/GenBank/DDBJ whole genome shotgun (WGS) entry which is preliminary data.</text>
</comment>
<dbReference type="InterPro" id="IPR035177">
    <property type="entry name" value="TssN"/>
</dbReference>
<dbReference type="Pfam" id="PF17555">
    <property type="entry name" value="TssN"/>
    <property type="match status" value="1"/>
</dbReference>
<gene>
    <name evidence="2" type="ORF">O3P16_02640</name>
</gene>
<keyword evidence="1" id="KW-1133">Transmembrane helix</keyword>
<evidence type="ECO:0000313" key="2">
    <source>
        <dbReference type="EMBL" id="MDA3613691.1"/>
    </source>
</evidence>